<sequence>MNTHFDSIADGLAEKGYAIADDFLSPAEVSAILNLDTFKAGISEFKKAGIGKDQGLQINEAIRGDYIQWLDKTSSPDAVRVYLNRLNELVQFLNQNLFLSLKDYEVHLTVYPPGSYYKRHLDQFKKNDHRRLSVICYLNPDWKPEEGGQLRMYLEEDQLDTLPQAGRLVCFRSDQIEHEVLPATRERLSLTGWMLDQLVDVRI</sequence>
<dbReference type="GO" id="GO:0031543">
    <property type="term" value="F:peptidyl-proline dioxygenase activity"/>
    <property type="evidence" value="ECO:0007669"/>
    <property type="project" value="TreeGrafter"/>
</dbReference>
<dbReference type="EMBL" id="FQWQ01000006">
    <property type="protein sequence ID" value="SHI01143.1"/>
    <property type="molecule type" value="Genomic_DNA"/>
</dbReference>
<dbReference type="Proteomes" id="UP000184212">
    <property type="component" value="Unassembled WGS sequence"/>
</dbReference>
<protein>
    <submittedName>
        <fullName evidence="8">SM-20-related protein</fullName>
    </submittedName>
</protein>
<evidence type="ECO:0000259" key="7">
    <source>
        <dbReference type="PROSITE" id="PS51471"/>
    </source>
</evidence>
<evidence type="ECO:0000256" key="3">
    <source>
        <dbReference type="ARBA" id="ARBA00022896"/>
    </source>
</evidence>
<dbReference type="RefSeq" id="WP_073143322.1">
    <property type="nucleotide sequence ID" value="NZ_FQWQ01000006.1"/>
</dbReference>
<dbReference type="PROSITE" id="PS51471">
    <property type="entry name" value="FE2OG_OXY"/>
    <property type="match status" value="1"/>
</dbReference>
<gene>
    <name evidence="8" type="ORF">SAMN04488109_6756</name>
</gene>
<dbReference type="PANTHER" id="PTHR12907">
    <property type="entry name" value="EGL NINE HOMOLOG-RELATED"/>
    <property type="match status" value="1"/>
</dbReference>
<evidence type="ECO:0000256" key="1">
    <source>
        <dbReference type="ARBA" id="ARBA00001961"/>
    </source>
</evidence>
<keyword evidence="3" id="KW-0847">Vitamin C</keyword>
<accession>A0A1M5XPE4</accession>
<dbReference type="SMART" id="SM00702">
    <property type="entry name" value="P4Hc"/>
    <property type="match status" value="1"/>
</dbReference>
<feature type="domain" description="Fe2OG dioxygenase" evidence="7">
    <location>
        <begin position="97"/>
        <end position="196"/>
    </location>
</feature>
<dbReference type="GO" id="GO:0031418">
    <property type="term" value="F:L-ascorbic acid binding"/>
    <property type="evidence" value="ECO:0007669"/>
    <property type="project" value="UniProtKB-KW"/>
</dbReference>
<proteinExistence type="predicted"/>
<keyword evidence="5" id="KW-0560">Oxidoreductase</keyword>
<organism evidence="8 9">
    <name type="scientific">Chryseolinea serpens</name>
    <dbReference type="NCBI Taxonomy" id="947013"/>
    <lineage>
        <taxon>Bacteria</taxon>
        <taxon>Pseudomonadati</taxon>
        <taxon>Bacteroidota</taxon>
        <taxon>Cytophagia</taxon>
        <taxon>Cytophagales</taxon>
        <taxon>Fulvivirgaceae</taxon>
        <taxon>Chryseolinea</taxon>
    </lineage>
</organism>
<dbReference type="GO" id="GO:0071456">
    <property type="term" value="P:cellular response to hypoxia"/>
    <property type="evidence" value="ECO:0007669"/>
    <property type="project" value="TreeGrafter"/>
</dbReference>
<dbReference type="STRING" id="947013.SAMN04488109_6756"/>
<evidence type="ECO:0000256" key="6">
    <source>
        <dbReference type="ARBA" id="ARBA00023004"/>
    </source>
</evidence>
<dbReference type="Pfam" id="PF13640">
    <property type="entry name" value="2OG-FeII_Oxy_3"/>
    <property type="match status" value="1"/>
</dbReference>
<dbReference type="OrthoDB" id="9783171at2"/>
<name>A0A1M5XPE4_9BACT</name>
<keyword evidence="2" id="KW-0479">Metal-binding</keyword>
<dbReference type="InterPro" id="IPR051559">
    <property type="entry name" value="HIF_prolyl_hydroxylases"/>
</dbReference>
<comment type="cofactor">
    <cofactor evidence="1">
        <name>L-ascorbate</name>
        <dbReference type="ChEBI" id="CHEBI:38290"/>
    </cofactor>
</comment>
<evidence type="ECO:0000256" key="2">
    <source>
        <dbReference type="ARBA" id="ARBA00022723"/>
    </source>
</evidence>
<reference evidence="8 9" key="1">
    <citation type="submission" date="2016-11" db="EMBL/GenBank/DDBJ databases">
        <authorList>
            <person name="Jaros S."/>
            <person name="Januszkiewicz K."/>
            <person name="Wedrychowicz H."/>
        </authorList>
    </citation>
    <scope>NUCLEOTIDE SEQUENCE [LARGE SCALE GENOMIC DNA]</scope>
    <source>
        <strain evidence="8 9">DSM 24574</strain>
    </source>
</reference>
<keyword evidence="4" id="KW-0223">Dioxygenase</keyword>
<keyword evidence="9" id="KW-1185">Reference proteome</keyword>
<dbReference type="Gene3D" id="2.60.120.620">
    <property type="entry name" value="q2cbj1_9rhob like domain"/>
    <property type="match status" value="1"/>
</dbReference>
<evidence type="ECO:0000256" key="5">
    <source>
        <dbReference type="ARBA" id="ARBA00023002"/>
    </source>
</evidence>
<dbReference type="AlphaFoldDB" id="A0A1M5XPE4"/>
<dbReference type="PANTHER" id="PTHR12907:SF26">
    <property type="entry name" value="HIF PROLYL HYDROXYLASE, ISOFORM C"/>
    <property type="match status" value="1"/>
</dbReference>
<dbReference type="GO" id="GO:0008198">
    <property type="term" value="F:ferrous iron binding"/>
    <property type="evidence" value="ECO:0007669"/>
    <property type="project" value="TreeGrafter"/>
</dbReference>
<keyword evidence="6" id="KW-0408">Iron</keyword>
<dbReference type="InterPro" id="IPR005123">
    <property type="entry name" value="Oxoglu/Fe-dep_dioxygenase_dom"/>
</dbReference>
<dbReference type="InterPro" id="IPR044862">
    <property type="entry name" value="Pro_4_hyd_alph_FE2OG_OXY"/>
</dbReference>
<evidence type="ECO:0000256" key="4">
    <source>
        <dbReference type="ARBA" id="ARBA00022964"/>
    </source>
</evidence>
<evidence type="ECO:0000313" key="9">
    <source>
        <dbReference type="Proteomes" id="UP000184212"/>
    </source>
</evidence>
<evidence type="ECO:0000313" key="8">
    <source>
        <dbReference type="EMBL" id="SHI01143.1"/>
    </source>
</evidence>
<dbReference type="InterPro" id="IPR006620">
    <property type="entry name" value="Pro_4_hyd_alph"/>
</dbReference>